<dbReference type="SMART" id="SM00354">
    <property type="entry name" value="HTH_LACI"/>
    <property type="match status" value="1"/>
</dbReference>
<dbReference type="PROSITE" id="PS50932">
    <property type="entry name" value="HTH_LACI_2"/>
    <property type="match status" value="1"/>
</dbReference>
<sequence length="310" mass="34848">MASIREIAKRAGVAVATVSRVINHHPHVADETRSKVQAVIDKLGYVPNQIARDLSLGKTYKIGVVIPHTRHPYFNHLIEGLLDAAKDSDYQLVFMPSNYSEELEKSYLGQLRRRAIDGLIFTSHALSLEQIAHYHDYGQIVMTEPLNKESPLSSAYIERLSAYTSLFQSFKSQGYGEVVLLFSRNSPISATYQEGIAAYQAVYDKQVPRTFGKIDNYQDGYRLAQELIKTSQTQLILATSDDVAAGIQQAYLDQKAPLPSLIGQENMLTSQLLKIPTIDHKGYQLGKILFETALSQERQETKLSSEIIWR</sequence>
<evidence type="ECO:0000256" key="1">
    <source>
        <dbReference type="ARBA" id="ARBA00023015"/>
    </source>
</evidence>
<dbReference type="Pfam" id="PF00532">
    <property type="entry name" value="Peripla_BP_1"/>
    <property type="match status" value="1"/>
</dbReference>
<evidence type="ECO:0000313" key="5">
    <source>
        <dbReference type="EMBL" id="MBP2623023.1"/>
    </source>
</evidence>
<dbReference type="Gene3D" id="3.40.50.2300">
    <property type="match status" value="2"/>
</dbReference>
<reference evidence="5 6" key="1">
    <citation type="submission" date="2018-02" db="EMBL/GenBank/DDBJ databases">
        <title>Draft genome sequence of Streptococcus oricebi CCUG 70868T type strain.</title>
        <authorList>
            <person name="Mendez V."/>
            <person name="Salva-Serra F."/>
            <person name="Jaen-Luchoro D."/>
            <person name="Gonzales-Siles L."/>
            <person name="Karlsson R."/>
            <person name="Engstrom-Jakobsson H."/>
            <person name="Busquets A."/>
            <person name="Gomila M."/>
            <person name="Pineiro-Iglesias B."/>
            <person name="Bennasar-Figueras A."/>
            <person name="Seeger M."/>
            <person name="Moore E."/>
        </authorList>
    </citation>
    <scope>NUCLEOTIDE SEQUENCE [LARGE SCALE GENOMIC DNA]</scope>
    <source>
        <strain evidence="5 6">CCUG 70868</strain>
    </source>
</reference>
<dbReference type="InterPro" id="IPR001761">
    <property type="entry name" value="Peripla_BP/Lac1_sug-bd_dom"/>
</dbReference>
<dbReference type="SUPFAM" id="SSF47413">
    <property type="entry name" value="lambda repressor-like DNA-binding domains"/>
    <property type="match status" value="1"/>
</dbReference>
<keyword evidence="2" id="KW-0238">DNA-binding</keyword>
<gene>
    <name evidence="5" type="ORF">C4K46_03610</name>
</gene>
<dbReference type="Gene3D" id="1.10.260.40">
    <property type="entry name" value="lambda repressor-like DNA-binding domains"/>
    <property type="match status" value="1"/>
</dbReference>
<evidence type="ECO:0000256" key="3">
    <source>
        <dbReference type="ARBA" id="ARBA00023163"/>
    </source>
</evidence>
<dbReference type="RefSeq" id="WP_209627498.1">
    <property type="nucleotide sequence ID" value="NZ_PRDG01000002.1"/>
</dbReference>
<proteinExistence type="predicted"/>
<keyword evidence="3" id="KW-0804">Transcription</keyword>
<dbReference type="Pfam" id="PF00356">
    <property type="entry name" value="LacI"/>
    <property type="match status" value="1"/>
</dbReference>
<dbReference type="InterPro" id="IPR000843">
    <property type="entry name" value="HTH_LacI"/>
</dbReference>
<feature type="domain" description="HTH lacI-type" evidence="4">
    <location>
        <begin position="2"/>
        <end position="56"/>
    </location>
</feature>
<name>A0ABS5B2G8_9STRE</name>
<dbReference type="EMBL" id="PRDG01000002">
    <property type="protein sequence ID" value="MBP2623023.1"/>
    <property type="molecule type" value="Genomic_DNA"/>
</dbReference>
<evidence type="ECO:0000256" key="2">
    <source>
        <dbReference type="ARBA" id="ARBA00023125"/>
    </source>
</evidence>
<dbReference type="InterPro" id="IPR028082">
    <property type="entry name" value="Peripla_BP_I"/>
</dbReference>
<accession>A0ABS5B2G8</accession>
<protein>
    <submittedName>
        <fullName evidence="5">LacI family transcriptional regulator</fullName>
    </submittedName>
</protein>
<dbReference type="Proteomes" id="UP001519296">
    <property type="component" value="Unassembled WGS sequence"/>
</dbReference>
<keyword evidence="6" id="KW-1185">Reference proteome</keyword>
<dbReference type="PRINTS" id="PR00036">
    <property type="entry name" value="HTHLACI"/>
</dbReference>
<evidence type="ECO:0000313" key="6">
    <source>
        <dbReference type="Proteomes" id="UP001519296"/>
    </source>
</evidence>
<dbReference type="InterPro" id="IPR010982">
    <property type="entry name" value="Lambda_DNA-bd_dom_sf"/>
</dbReference>
<dbReference type="CDD" id="cd01392">
    <property type="entry name" value="HTH_LacI"/>
    <property type="match status" value="1"/>
</dbReference>
<evidence type="ECO:0000259" key="4">
    <source>
        <dbReference type="PROSITE" id="PS50932"/>
    </source>
</evidence>
<dbReference type="PANTHER" id="PTHR30146:SF105">
    <property type="entry name" value="CATABOLITE CONTROL PROTEIN B"/>
    <property type="match status" value="1"/>
</dbReference>
<dbReference type="PANTHER" id="PTHR30146">
    <property type="entry name" value="LACI-RELATED TRANSCRIPTIONAL REPRESSOR"/>
    <property type="match status" value="1"/>
</dbReference>
<organism evidence="5 6">
    <name type="scientific">Streptococcus oricebi</name>
    <dbReference type="NCBI Taxonomy" id="1547447"/>
    <lineage>
        <taxon>Bacteria</taxon>
        <taxon>Bacillati</taxon>
        <taxon>Bacillota</taxon>
        <taxon>Bacilli</taxon>
        <taxon>Lactobacillales</taxon>
        <taxon>Streptococcaceae</taxon>
        <taxon>Streptococcus</taxon>
    </lineage>
</organism>
<comment type="caution">
    <text evidence="5">The sequence shown here is derived from an EMBL/GenBank/DDBJ whole genome shotgun (WGS) entry which is preliminary data.</text>
</comment>
<keyword evidence="1" id="KW-0805">Transcription regulation</keyword>
<dbReference type="SUPFAM" id="SSF53822">
    <property type="entry name" value="Periplasmic binding protein-like I"/>
    <property type="match status" value="1"/>
</dbReference>